<dbReference type="STRING" id="662367.SAMN05216167_101270"/>
<dbReference type="PANTHER" id="PTHR43798">
    <property type="entry name" value="MONOACYLGLYCEROL LIPASE"/>
    <property type="match status" value="1"/>
</dbReference>
<evidence type="ECO:0000256" key="2">
    <source>
        <dbReference type="SAM" id="SignalP"/>
    </source>
</evidence>
<feature type="domain" description="AB hydrolase-1" evidence="3">
    <location>
        <begin position="73"/>
        <end position="335"/>
    </location>
</feature>
<reference evidence="4 5" key="1">
    <citation type="submission" date="2016-10" db="EMBL/GenBank/DDBJ databases">
        <authorList>
            <person name="de Groot N.N."/>
        </authorList>
    </citation>
    <scope>NUCLEOTIDE SEQUENCE [LARGE SCALE GENOMIC DNA]</scope>
    <source>
        <strain evidence="4 5">DSM 26130</strain>
    </source>
</reference>
<dbReference type="Gene3D" id="3.40.50.1820">
    <property type="entry name" value="alpha/beta hydrolase"/>
    <property type="match status" value="1"/>
</dbReference>
<dbReference type="InterPro" id="IPR029058">
    <property type="entry name" value="AB_hydrolase_fold"/>
</dbReference>
<proteinExistence type="predicted"/>
<dbReference type="SUPFAM" id="SSF53474">
    <property type="entry name" value="alpha/beta-Hydrolases"/>
    <property type="match status" value="1"/>
</dbReference>
<dbReference type="GO" id="GO:0016020">
    <property type="term" value="C:membrane"/>
    <property type="evidence" value="ECO:0007669"/>
    <property type="project" value="TreeGrafter"/>
</dbReference>
<keyword evidence="1" id="KW-0378">Hydrolase</keyword>
<keyword evidence="2" id="KW-0732">Signal</keyword>
<evidence type="ECO:0000313" key="4">
    <source>
        <dbReference type="EMBL" id="SFC00767.1"/>
    </source>
</evidence>
<feature type="chain" id="PRO_5011778452" evidence="2">
    <location>
        <begin position="20"/>
        <end position="356"/>
    </location>
</feature>
<dbReference type="Proteomes" id="UP000198598">
    <property type="component" value="Unassembled WGS sequence"/>
</dbReference>
<name>A0A1I1FMW7_9BACT</name>
<dbReference type="GO" id="GO:0016787">
    <property type="term" value="F:hydrolase activity"/>
    <property type="evidence" value="ECO:0007669"/>
    <property type="project" value="UniProtKB-KW"/>
</dbReference>
<dbReference type="PANTHER" id="PTHR43798:SF31">
    <property type="entry name" value="AB HYDROLASE SUPERFAMILY PROTEIN YCLE"/>
    <property type="match status" value="1"/>
</dbReference>
<evidence type="ECO:0000259" key="3">
    <source>
        <dbReference type="Pfam" id="PF00561"/>
    </source>
</evidence>
<sequence length="356" mass="40235">MRILLTIVSILIGCTYLQAQQNQLVADHTDIQKAFALAKQDFASFEKAHGHFSTTKNGRMHYLTWGKPSDVPLVWSHGSLTNALELLTLADSLVNAGYYVLAIDYYGHGQTPIPAHEVSLYHVADDIKWILDELNIKKAVIGGWSRGGMISTAFYDAYPDRVLGLILEDGGSVSTNTFYHKMESAQLTRRIDELFKDRYPDTTYASEFAAYRAIYDTTQQGSQFDLLAWIRSVNGGRWAISPGVLDLFNMKTPDQFRANILHPTQVPLFAESMSVLEPKIIFRNLSVPVLILDPTSPNDLFPFETENAALQKQHPHLIDHKIYPNCGHNIHYERPNQFLTDIANFLATVKTHNRVR</sequence>
<dbReference type="OrthoDB" id="9773293at2"/>
<keyword evidence="5" id="KW-1185">Reference proteome</keyword>
<organism evidence="4 5">
    <name type="scientific">Spirosoma endophyticum</name>
    <dbReference type="NCBI Taxonomy" id="662367"/>
    <lineage>
        <taxon>Bacteria</taxon>
        <taxon>Pseudomonadati</taxon>
        <taxon>Bacteroidota</taxon>
        <taxon>Cytophagia</taxon>
        <taxon>Cytophagales</taxon>
        <taxon>Cytophagaceae</taxon>
        <taxon>Spirosoma</taxon>
    </lineage>
</organism>
<dbReference type="EMBL" id="FOLQ01000001">
    <property type="protein sequence ID" value="SFC00767.1"/>
    <property type="molecule type" value="Genomic_DNA"/>
</dbReference>
<evidence type="ECO:0000313" key="5">
    <source>
        <dbReference type="Proteomes" id="UP000198598"/>
    </source>
</evidence>
<feature type="signal peptide" evidence="2">
    <location>
        <begin position="1"/>
        <end position="19"/>
    </location>
</feature>
<evidence type="ECO:0000256" key="1">
    <source>
        <dbReference type="ARBA" id="ARBA00022801"/>
    </source>
</evidence>
<accession>A0A1I1FMW7</accession>
<gene>
    <name evidence="4" type="ORF">SAMN05216167_101270</name>
</gene>
<dbReference type="Pfam" id="PF00561">
    <property type="entry name" value="Abhydrolase_1"/>
    <property type="match status" value="1"/>
</dbReference>
<dbReference type="InterPro" id="IPR000073">
    <property type="entry name" value="AB_hydrolase_1"/>
</dbReference>
<protein>
    <submittedName>
        <fullName evidence="4">Pimeloyl-ACP methyl ester carboxylesterase</fullName>
    </submittedName>
</protein>
<dbReference type="RefSeq" id="WP_093822662.1">
    <property type="nucleotide sequence ID" value="NZ_FOLQ01000001.1"/>
</dbReference>
<dbReference type="InterPro" id="IPR050266">
    <property type="entry name" value="AB_hydrolase_sf"/>
</dbReference>
<dbReference type="AlphaFoldDB" id="A0A1I1FMW7"/>